<comment type="caution">
    <text evidence="1">The sequence shown here is derived from an EMBL/GenBank/DDBJ whole genome shotgun (WGS) entry which is preliminary data.</text>
</comment>
<sequence>MHIGDARIVRAGAVDADVIGVRPPTHGTDRVERKLLGFRGAHFSGLGLFIIIREDLLGGLDDVEHLDLAFLDDGVADDPDLVGHYSNKDGGKNRNDRDEACIYREMSHKSAP</sequence>
<gene>
    <name evidence="1" type="ORF">GALL_457350</name>
</gene>
<name>A0A1J5PM62_9ZZZZ</name>
<accession>A0A1J5PM62</accession>
<evidence type="ECO:0000313" key="1">
    <source>
        <dbReference type="EMBL" id="OIQ72638.1"/>
    </source>
</evidence>
<reference evidence="1" key="1">
    <citation type="submission" date="2016-10" db="EMBL/GenBank/DDBJ databases">
        <title>Sequence of Gallionella enrichment culture.</title>
        <authorList>
            <person name="Poehlein A."/>
            <person name="Muehling M."/>
            <person name="Daniel R."/>
        </authorList>
    </citation>
    <scope>NUCLEOTIDE SEQUENCE</scope>
</reference>
<dbReference type="AlphaFoldDB" id="A0A1J5PM62"/>
<proteinExistence type="predicted"/>
<protein>
    <submittedName>
        <fullName evidence="1">Uncharacterized protein</fullName>
    </submittedName>
</protein>
<dbReference type="EMBL" id="MLJW01003189">
    <property type="protein sequence ID" value="OIQ72638.1"/>
    <property type="molecule type" value="Genomic_DNA"/>
</dbReference>
<organism evidence="1">
    <name type="scientific">mine drainage metagenome</name>
    <dbReference type="NCBI Taxonomy" id="410659"/>
    <lineage>
        <taxon>unclassified sequences</taxon>
        <taxon>metagenomes</taxon>
        <taxon>ecological metagenomes</taxon>
    </lineage>
</organism>